<evidence type="ECO:0000313" key="2">
    <source>
        <dbReference type="EMBL" id="KAF9064097.1"/>
    </source>
</evidence>
<evidence type="ECO:0000256" key="1">
    <source>
        <dbReference type="SAM" id="Phobius"/>
    </source>
</evidence>
<evidence type="ECO:0000313" key="3">
    <source>
        <dbReference type="Proteomes" id="UP000772434"/>
    </source>
</evidence>
<keyword evidence="1" id="KW-0472">Membrane</keyword>
<dbReference type="Proteomes" id="UP000772434">
    <property type="component" value="Unassembled WGS sequence"/>
</dbReference>
<feature type="transmembrane region" description="Helical" evidence="1">
    <location>
        <begin position="57"/>
        <end position="79"/>
    </location>
</feature>
<keyword evidence="1" id="KW-1133">Transmembrane helix</keyword>
<feature type="transmembrane region" description="Helical" evidence="1">
    <location>
        <begin position="239"/>
        <end position="260"/>
    </location>
</feature>
<protein>
    <submittedName>
        <fullName evidence="2">Uncharacterized protein</fullName>
    </submittedName>
</protein>
<sequence length="308" mass="34449">MTPEEQELLYAEAEVFLSSIISLILILVGYGAFVLGFSMAVRSLLSLRRPWRRPHTILLVCSVTIFICFTWTTLTYGGLFSTYDRYGLQISEPGGIASQVDTATMKLIPWREMTDWPSSINILLSDGIVVWRAWCLFQQGKVRLILVMLMIANIGINVADSIGSEFKPSLFRTATLDWVSIGFSMMVNIVVVFLFALKAWLDTPITFRSNSLIVCRIHRQDIAELNAHMSGRGRWAKNILTLLIESGTILCSIQVIYFIVLVLDAYSIITSEWPVEVTSGLFAVASVSLPIPLLARALLDTAHRLILV</sequence>
<keyword evidence="3" id="KW-1185">Reference proteome</keyword>
<feature type="transmembrane region" description="Helical" evidence="1">
    <location>
        <begin position="116"/>
        <end position="135"/>
    </location>
</feature>
<proteinExistence type="predicted"/>
<feature type="transmembrane region" description="Helical" evidence="1">
    <location>
        <begin position="142"/>
        <end position="159"/>
    </location>
</feature>
<organism evidence="2 3">
    <name type="scientific">Rhodocollybia butyracea</name>
    <dbReference type="NCBI Taxonomy" id="206335"/>
    <lineage>
        <taxon>Eukaryota</taxon>
        <taxon>Fungi</taxon>
        <taxon>Dikarya</taxon>
        <taxon>Basidiomycota</taxon>
        <taxon>Agaricomycotina</taxon>
        <taxon>Agaricomycetes</taxon>
        <taxon>Agaricomycetidae</taxon>
        <taxon>Agaricales</taxon>
        <taxon>Marasmiineae</taxon>
        <taxon>Omphalotaceae</taxon>
        <taxon>Rhodocollybia</taxon>
    </lineage>
</organism>
<feature type="transmembrane region" description="Helical" evidence="1">
    <location>
        <begin position="20"/>
        <end position="45"/>
    </location>
</feature>
<reference evidence="2" key="1">
    <citation type="submission" date="2020-11" db="EMBL/GenBank/DDBJ databases">
        <authorList>
            <consortium name="DOE Joint Genome Institute"/>
            <person name="Ahrendt S."/>
            <person name="Riley R."/>
            <person name="Andreopoulos W."/>
            <person name="Labutti K."/>
            <person name="Pangilinan J."/>
            <person name="Ruiz-Duenas F.J."/>
            <person name="Barrasa J.M."/>
            <person name="Sanchez-Garcia M."/>
            <person name="Camarero S."/>
            <person name="Miyauchi S."/>
            <person name="Serrano A."/>
            <person name="Linde D."/>
            <person name="Babiker R."/>
            <person name="Drula E."/>
            <person name="Ayuso-Fernandez I."/>
            <person name="Pacheco R."/>
            <person name="Padilla G."/>
            <person name="Ferreira P."/>
            <person name="Barriuso J."/>
            <person name="Kellner H."/>
            <person name="Castanera R."/>
            <person name="Alfaro M."/>
            <person name="Ramirez L."/>
            <person name="Pisabarro A.G."/>
            <person name="Kuo A."/>
            <person name="Tritt A."/>
            <person name="Lipzen A."/>
            <person name="He G."/>
            <person name="Yan M."/>
            <person name="Ng V."/>
            <person name="Cullen D."/>
            <person name="Martin F."/>
            <person name="Rosso M.-N."/>
            <person name="Henrissat B."/>
            <person name="Hibbett D."/>
            <person name="Martinez A.T."/>
            <person name="Grigoriev I.V."/>
        </authorList>
    </citation>
    <scope>NUCLEOTIDE SEQUENCE</scope>
    <source>
        <strain evidence="2">AH 40177</strain>
    </source>
</reference>
<dbReference type="AlphaFoldDB" id="A0A9P5U307"/>
<feature type="transmembrane region" description="Helical" evidence="1">
    <location>
        <begin position="280"/>
        <end position="299"/>
    </location>
</feature>
<gene>
    <name evidence="2" type="ORF">BDP27DRAFT_1426216</name>
</gene>
<dbReference type="EMBL" id="JADNRY010000131">
    <property type="protein sequence ID" value="KAF9064097.1"/>
    <property type="molecule type" value="Genomic_DNA"/>
</dbReference>
<feature type="transmembrane region" description="Helical" evidence="1">
    <location>
        <begin position="179"/>
        <end position="201"/>
    </location>
</feature>
<accession>A0A9P5U307</accession>
<name>A0A9P5U307_9AGAR</name>
<comment type="caution">
    <text evidence="2">The sequence shown here is derived from an EMBL/GenBank/DDBJ whole genome shotgun (WGS) entry which is preliminary data.</text>
</comment>
<keyword evidence="1" id="KW-0812">Transmembrane</keyword>